<evidence type="ECO:0000256" key="5">
    <source>
        <dbReference type="ARBA" id="ARBA00022777"/>
    </source>
</evidence>
<evidence type="ECO:0000259" key="10">
    <source>
        <dbReference type="Pfam" id="PF01636"/>
    </source>
</evidence>
<evidence type="ECO:0000256" key="6">
    <source>
        <dbReference type="ARBA" id="ARBA00036820"/>
    </source>
</evidence>
<keyword evidence="12" id="KW-1185">Reference proteome</keyword>
<keyword evidence="4" id="KW-0808">Transferase</keyword>
<comment type="catalytic activity">
    <reaction evidence="6">
        <text>(5R)-5-hydroxy-L-lysine + GTP = (5R)-5-phosphooxy-L-lysine + GDP + H(+)</text>
        <dbReference type="Rhea" id="RHEA:19049"/>
        <dbReference type="ChEBI" id="CHEBI:15378"/>
        <dbReference type="ChEBI" id="CHEBI:37565"/>
        <dbReference type="ChEBI" id="CHEBI:57882"/>
        <dbReference type="ChEBI" id="CHEBI:58189"/>
        <dbReference type="ChEBI" id="CHEBI:58357"/>
        <dbReference type="EC" id="2.7.1.81"/>
    </reaction>
</comment>
<dbReference type="AlphaFoldDB" id="A0A2B4SRP6"/>
<keyword evidence="5 11" id="KW-0418">Kinase</keyword>
<proteinExistence type="inferred from homology"/>
<dbReference type="SUPFAM" id="SSF56112">
    <property type="entry name" value="Protein kinase-like (PK-like)"/>
    <property type="match status" value="2"/>
</dbReference>
<dbReference type="GO" id="GO:0005737">
    <property type="term" value="C:cytoplasm"/>
    <property type="evidence" value="ECO:0007669"/>
    <property type="project" value="UniProtKB-SubCell"/>
</dbReference>
<comment type="caution">
    <text evidence="11">The sequence shown here is derived from an EMBL/GenBank/DDBJ whole genome shotgun (WGS) entry which is preliminary data.</text>
</comment>
<comment type="similarity">
    <text evidence="2">Belongs to the aminoglycoside phosphotransferase family.</text>
</comment>
<reference evidence="12" key="1">
    <citation type="journal article" date="2017" name="bioRxiv">
        <title>Comparative analysis of the genomes of Stylophora pistillata and Acropora digitifera provides evidence for extensive differences between species of corals.</title>
        <authorList>
            <person name="Voolstra C.R."/>
            <person name="Li Y."/>
            <person name="Liew Y.J."/>
            <person name="Baumgarten S."/>
            <person name="Zoccola D."/>
            <person name="Flot J.-F."/>
            <person name="Tambutte S."/>
            <person name="Allemand D."/>
            <person name="Aranda M."/>
        </authorList>
    </citation>
    <scope>NUCLEOTIDE SEQUENCE [LARGE SCALE GENOMIC DNA]</scope>
</reference>
<dbReference type="GO" id="GO:0047992">
    <property type="term" value="F:hydroxylysine kinase activity"/>
    <property type="evidence" value="ECO:0007669"/>
    <property type="project" value="UniProtKB-EC"/>
</dbReference>
<protein>
    <recommendedName>
        <fullName evidence="9">Hydroxylysine kinase</fullName>
        <ecNumber evidence="8">2.7.1.81</ecNumber>
    </recommendedName>
</protein>
<evidence type="ECO:0000256" key="4">
    <source>
        <dbReference type="ARBA" id="ARBA00022679"/>
    </source>
</evidence>
<evidence type="ECO:0000313" key="11">
    <source>
        <dbReference type="EMBL" id="PFX31258.1"/>
    </source>
</evidence>
<dbReference type="EMBL" id="LSMT01000038">
    <property type="protein sequence ID" value="PFX31258.1"/>
    <property type="molecule type" value="Genomic_DNA"/>
</dbReference>
<evidence type="ECO:0000256" key="8">
    <source>
        <dbReference type="ARBA" id="ARBA00038873"/>
    </source>
</evidence>
<evidence type="ECO:0000256" key="1">
    <source>
        <dbReference type="ARBA" id="ARBA00004496"/>
    </source>
</evidence>
<dbReference type="PANTHER" id="PTHR21064:SF1">
    <property type="entry name" value="HYDROXYLYSINE KINASE"/>
    <property type="match status" value="1"/>
</dbReference>
<comment type="function">
    <text evidence="7">Catalyzes the GTP-dependent phosphorylation of 5-hydroxy-L-lysine.</text>
</comment>
<evidence type="ECO:0000256" key="9">
    <source>
        <dbReference type="ARBA" id="ARBA00040505"/>
    </source>
</evidence>
<evidence type="ECO:0000256" key="7">
    <source>
        <dbReference type="ARBA" id="ARBA00037368"/>
    </source>
</evidence>
<evidence type="ECO:0000256" key="2">
    <source>
        <dbReference type="ARBA" id="ARBA00006219"/>
    </source>
</evidence>
<dbReference type="InterPro" id="IPR002575">
    <property type="entry name" value="Aminoglycoside_PTrfase"/>
</dbReference>
<feature type="domain" description="Aminoglycoside phosphotransferase" evidence="10">
    <location>
        <begin position="330"/>
        <end position="490"/>
    </location>
</feature>
<accession>A0A2B4SRP6</accession>
<dbReference type="Pfam" id="PF01636">
    <property type="entry name" value="APH"/>
    <property type="match status" value="1"/>
</dbReference>
<dbReference type="Gene3D" id="3.90.1200.10">
    <property type="match status" value="2"/>
</dbReference>
<dbReference type="PANTHER" id="PTHR21064">
    <property type="entry name" value="AMINOGLYCOSIDE PHOSPHOTRANSFERASE DOMAIN-CONTAINING PROTEIN-RELATED"/>
    <property type="match status" value="1"/>
</dbReference>
<dbReference type="InterPro" id="IPR050249">
    <property type="entry name" value="Pseudomonas-type_ThrB"/>
</dbReference>
<evidence type="ECO:0000313" key="12">
    <source>
        <dbReference type="Proteomes" id="UP000225706"/>
    </source>
</evidence>
<gene>
    <name evidence="11" type="primary">HYKK</name>
    <name evidence="11" type="ORF">AWC38_SpisGene3910</name>
</gene>
<evidence type="ECO:0000256" key="3">
    <source>
        <dbReference type="ARBA" id="ARBA00022490"/>
    </source>
</evidence>
<dbReference type="Proteomes" id="UP000225706">
    <property type="component" value="Unassembled WGS sequence"/>
</dbReference>
<name>A0A2B4SRP6_STYPI</name>
<dbReference type="OrthoDB" id="9973935at2759"/>
<keyword evidence="3" id="KW-0963">Cytoplasm</keyword>
<dbReference type="EC" id="2.7.1.81" evidence="8"/>
<comment type="subcellular location">
    <subcellularLocation>
        <location evidence="1">Cytoplasm</location>
    </subcellularLocation>
</comment>
<dbReference type="InterPro" id="IPR011009">
    <property type="entry name" value="Kinase-like_dom_sf"/>
</dbReference>
<organism evidence="11 12">
    <name type="scientific">Stylophora pistillata</name>
    <name type="common">Smooth cauliflower coral</name>
    <dbReference type="NCBI Taxonomy" id="50429"/>
    <lineage>
        <taxon>Eukaryota</taxon>
        <taxon>Metazoa</taxon>
        <taxon>Cnidaria</taxon>
        <taxon>Anthozoa</taxon>
        <taxon>Hexacorallia</taxon>
        <taxon>Scleractinia</taxon>
        <taxon>Astrocoeniina</taxon>
        <taxon>Pocilloporidae</taxon>
        <taxon>Stylophora</taxon>
    </lineage>
</organism>
<sequence length="593" mass="67445">MVREVCEAFRKNVKPKLHLLPKQIIHGDANYSKLIFPPSSNVSTPYSVQDIGFIDFGDLNYSCKVFDIAISLMYILNVEEVFNCERTQMAGHFLAGYHSMHPLSSEELEVLPVLNRRGPGGADDLYSKIIELPVKEIAASKQCCQPQSYTLLKWQPPKRNMNNNRPSLERTKPPVEKHQAAVLAAQLFNLHITDLSFVKELDSYVDRNFYIRGSLNGPPGCQEYVLKILNDVETSQEHFIELQCNMMLFLQERGYRSSTPVNSILKTPFVKCKIPRIYPPSIVNSEPNHVSMTTDRDSNGISLETGTSPLSVKKNRNLVDGIHIYNGDVYSDDEFLVCAVLLLNFVPGEVLNKIPLNTHLLFTAGKAVGSLDQDLKDFVCANPRRPDFSWDLLRVDETIEPCLEAVTDPHRVQMVREVCEAFRKNVKPKLHLLPMQIIHGDPNYTNLVFAPHNKQCSQYSVQDIGFIDFGHSNYSCKVFDLAIPLMYLMNVERALACGRTRMVGHFFAGYHSINPLSSVELEVLPVLVASRFCQSLVFGAYVSKHVDPGNDYVLETAKNGWKVFEEFWMTPKEEMLKIWMEISENTRKNHNEH</sequence>
<dbReference type="STRING" id="50429.A0A2B4SRP6"/>